<evidence type="ECO:0000313" key="2">
    <source>
        <dbReference type="EMBL" id="MDT0347279.1"/>
    </source>
</evidence>
<dbReference type="EMBL" id="JAVREL010000029">
    <property type="protein sequence ID" value="MDT0347279.1"/>
    <property type="molecule type" value="Genomic_DNA"/>
</dbReference>
<dbReference type="PANTHER" id="PTHR40763:SF4">
    <property type="entry name" value="DUF1707 DOMAIN-CONTAINING PROTEIN"/>
    <property type="match status" value="1"/>
</dbReference>
<evidence type="ECO:0000313" key="3">
    <source>
        <dbReference type="Proteomes" id="UP001183246"/>
    </source>
</evidence>
<gene>
    <name evidence="2" type="ORF">RM590_32570</name>
</gene>
<comment type="caution">
    <text evidence="2">The sequence shown here is derived from an EMBL/GenBank/DDBJ whole genome shotgun (WGS) entry which is preliminary data.</text>
</comment>
<dbReference type="Proteomes" id="UP001183246">
    <property type="component" value="Unassembled WGS sequence"/>
</dbReference>
<name>A0ABU2N1V8_9ACTN</name>
<evidence type="ECO:0000259" key="1">
    <source>
        <dbReference type="Pfam" id="PF08044"/>
    </source>
</evidence>
<sequence>MTSQPRPRAELRASHEDREAVAEVLREAAGEGRLDIDELEERLERALTAKTYGDLEPLTADLPVRPAALPGPPLPPANPGPPSVVKGGLHGGERVGRWDVPPKIVARGGLGGVKLDYTRAHCPWPETEVEVHGDMAGVTIIVPIGWRVDTTGCDPGIGGLKNKTTGDHKPGTPLLRVTGNGGMAGVTVRHPNRWERRRLRDNPA</sequence>
<dbReference type="InterPro" id="IPR012551">
    <property type="entry name" value="DUF1707_SHOCT-like"/>
</dbReference>
<proteinExistence type="predicted"/>
<protein>
    <submittedName>
        <fullName evidence="2">DUF1707 domain-containing protein</fullName>
    </submittedName>
</protein>
<dbReference type="PANTHER" id="PTHR40763">
    <property type="entry name" value="MEMBRANE PROTEIN-RELATED"/>
    <property type="match status" value="1"/>
</dbReference>
<keyword evidence="3" id="KW-1185">Reference proteome</keyword>
<reference evidence="3" key="1">
    <citation type="submission" date="2023-07" db="EMBL/GenBank/DDBJ databases">
        <title>30 novel species of actinomycetes from the DSMZ collection.</title>
        <authorList>
            <person name="Nouioui I."/>
        </authorList>
    </citation>
    <scope>NUCLEOTIDE SEQUENCE [LARGE SCALE GENOMIC DNA]</scope>
    <source>
        <strain evidence="3">DSM 44938</strain>
    </source>
</reference>
<organism evidence="2 3">
    <name type="scientific">Streptomyces litchfieldiae</name>
    <dbReference type="NCBI Taxonomy" id="3075543"/>
    <lineage>
        <taxon>Bacteria</taxon>
        <taxon>Bacillati</taxon>
        <taxon>Actinomycetota</taxon>
        <taxon>Actinomycetes</taxon>
        <taxon>Kitasatosporales</taxon>
        <taxon>Streptomycetaceae</taxon>
        <taxon>Streptomyces</taxon>
    </lineage>
</organism>
<feature type="domain" description="DUF1707" evidence="1">
    <location>
        <begin position="11"/>
        <end position="63"/>
    </location>
</feature>
<dbReference type="Pfam" id="PF08044">
    <property type="entry name" value="DUF1707"/>
    <property type="match status" value="1"/>
</dbReference>
<accession>A0ABU2N1V8</accession>
<dbReference type="RefSeq" id="WP_311708403.1">
    <property type="nucleotide sequence ID" value="NZ_JAVREL010000029.1"/>
</dbReference>